<keyword evidence="1" id="KW-0472">Membrane</keyword>
<dbReference type="EMBL" id="JAPWHE010000001">
    <property type="protein sequence ID" value="MCZ4328371.1"/>
    <property type="molecule type" value="Genomic_DNA"/>
</dbReference>
<organism evidence="2 3">
    <name type="scientific">Castellaniella denitrificans</name>
    <dbReference type="NCBI Taxonomy" id="56119"/>
    <lineage>
        <taxon>Bacteria</taxon>
        <taxon>Pseudomonadati</taxon>
        <taxon>Pseudomonadota</taxon>
        <taxon>Betaproteobacteria</taxon>
        <taxon>Burkholderiales</taxon>
        <taxon>Alcaligenaceae</taxon>
        <taxon>Castellaniella</taxon>
    </lineage>
</organism>
<keyword evidence="1" id="KW-0812">Transmembrane</keyword>
<comment type="caution">
    <text evidence="2">The sequence shown here is derived from an EMBL/GenBank/DDBJ whole genome shotgun (WGS) entry which is preliminary data.</text>
</comment>
<proteinExistence type="predicted"/>
<dbReference type="RefSeq" id="WP_269355598.1">
    <property type="nucleotide sequence ID" value="NZ_JAPWHE010000001.1"/>
</dbReference>
<accession>A0ABT4LZ80</accession>
<dbReference type="NCBIfam" id="TIGR03940">
    <property type="entry name" value="PGA_PgaD"/>
    <property type="match status" value="1"/>
</dbReference>
<feature type="transmembrane region" description="Helical" evidence="1">
    <location>
        <begin position="61"/>
        <end position="84"/>
    </location>
</feature>
<dbReference type="InterPro" id="IPR023829">
    <property type="entry name" value="PGA_PgaD"/>
</dbReference>
<protein>
    <submittedName>
        <fullName evidence="2">Poly-beta-1,6-N-acetyl-D-glucosamine biosynthesis protein PgaD</fullName>
    </submittedName>
</protein>
<evidence type="ECO:0000313" key="2">
    <source>
        <dbReference type="EMBL" id="MCZ4328371.1"/>
    </source>
</evidence>
<evidence type="ECO:0000256" key="1">
    <source>
        <dbReference type="SAM" id="Phobius"/>
    </source>
</evidence>
<keyword evidence="3" id="KW-1185">Reference proteome</keyword>
<reference evidence="2" key="1">
    <citation type="submission" date="2022-12" db="EMBL/GenBank/DDBJ databases">
        <title>Bacterial isolates from different developmental stages of Nematostella vectensis.</title>
        <authorList>
            <person name="Fraune S."/>
        </authorList>
    </citation>
    <scope>NUCLEOTIDE SEQUENCE</scope>
    <source>
        <strain evidence="2">G21619-S1</strain>
    </source>
</reference>
<name>A0ABT4LZ80_9BURK</name>
<dbReference type="Proteomes" id="UP001068379">
    <property type="component" value="Unassembled WGS sequence"/>
</dbReference>
<gene>
    <name evidence="2" type="primary">pgaD</name>
    <name evidence="2" type="ORF">O4H32_00185</name>
</gene>
<dbReference type="Pfam" id="PF13994">
    <property type="entry name" value="PgaD"/>
    <property type="match status" value="1"/>
</dbReference>
<sequence length="153" mass="16678">MMIIKTPRSALASSLDGLLTALAWAAFGFLFASGVRSIVASPAHAATEPAVSRLLPDAQALLAYTLVAAIIGLLLSAWACYNAVRFSRLDRRKPADEPLPDALAVHFGVSLAQLRILRASRTILIHHTDDGRISMIDFMHDPTFVKEFAQMHR</sequence>
<evidence type="ECO:0000313" key="3">
    <source>
        <dbReference type="Proteomes" id="UP001068379"/>
    </source>
</evidence>
<keyword evidence="1" id="KW-1133">Transmembrane helix</keyword>